<evidence type="ECO:0000313" key="3">
    <source>
        <dbReference type="EMBL" id="KXZ57924.1"/>
    </source>
</evidence>
<dbReference type="InterPro" id="IPR041098">
    <property type="entry name" value="Rv2175c_C"/>
</dbReference>
<dbReference type="Proteomes" id="UP000243589">
    <property type="component" value="Unassembled WGS sequence"/>
</dbReference>
<dbReference type="GO" id="GO:0003677">
    <property type="term" value="F:DNA binding"/>
    <property type="evidence" value="ECO:0007669"/>
    <property type="project" value="UniProtKB-KW"/>
</dbReference>
<sequence length="117" mass="13007">MKKAEEIVDEWVTAAEAAELLDVPVTKVHRKIEDRVLLGLKSGTPPTMRIPALFIKDGQPVPALRGTLILLSDAGFSDDEAIAWLYEEDDTLPGRAIDFLRRGEKSEIRRRAQALAI</sequence>
<feature type="domain" description="DNA-binding protein Rv2175c wHTH" evidence="2">
    <location>
        <begin position="10"/>
        <end position="54"/>
    </location>
</feature>
<dbReference type="PATRIC" id="fig|479117.4.peg.955"/>
<dbReference type="RefSeq" id="WP_062020803.1">
    <property type="nucleotide sequence ID" value="NZ_LQQC01000010.1"/>
</dbReference>
<name>A0A150H7E0_9MICO</name>
<accession>A0A150H7E0</accession>
<keyword evidence="3" id="KW-0238">DNA-binding</keyword>
<dbReference type="Pfam" id="PF21531">
    <property type="entry name" value="Rv2175c_wHTH"/>
    <property type="match status" value="1"/>
</dbReference>
<gene>
    <name evidence="3" type="ORF">Bravens_00956</name>
</gene>
<dbReference type="InterPro" id="IPR048576">
    <property type="entry name" value="Rv2175c_wHTH"/>
</dbReference>
<reference evidence="3 4" key="1">
    <citation type="submission" date="2016-01" db="EMBL/GenBank/DDBJ databases">
        <title>Use of Whole Genome Sequencing to ascertain that Brevibacterium massiliense (Roux, Raoult 2009) is a later heterotypic synonym of Brevibacterium ravenspurgense (Mages 2008).</title>
        <authorList>
            <person name="Bernier A.-M."/>
            <person name="Burdz T."/>
            <person name="Huynh C."/>
            <person name="Pachecho A.L."/>
            <person name="Wiebe D."/>
            <person name="Bonner C."/>
            <person name="Bernard K."/>
        </authorList>
    </citation>
    <scope>NUCLEOTIDE SEQUENCE [LARGE SCALE GENOMIC DNA]</scope>
    <source>
        <strain evidence="3 4">CCUG56047</strain>
    </source>
</reference>
<dbReference type="Pfam" id="PF18367">
    <property type="entry name" value="Rv2175c_C"/>
    <property type="match status" value="1"/>
</dbReference>
<feature type="domain" description="Rv2175c C-terminal" evidence="1">
    <location>
        <begin position="61"/>
        <end position="116"/>
    </location>
</feature>
<organism evidence="3 4">
    <name type="scientific">Brevibacterium ravenspurgense</name>
    <dbReference type="NCBI Taxonomy" id="479117"/>
    <lineage>
        <taxon>Bacteria</taxon>
        <taxon>Bacillati</taxon>
        <taxon>Actinomycetota</taxon>
        <taxon>Actinomycetes</taxon>
        <taxon>Micrococcales</taxon>
        <taxon>Brevibacteriaceae</taxon>
        <taxon>Brevibacterium</taxon>
    </lineage>
</organism>
<evidence type="ECO:0000259" key="1">
    <source>
        <dbReference type="Pfam" id="PF18367"/>
    </source>
</evidence>
<evidence type="ECO:0000313" key="4">
    <source>
        <dbReference type="Proteomes" id="UP000243589"/>
    </source>
</evidence>
<proteinExistence type="predicted"/>
<protein>
    <submittedName>
        <fullName evidence="3">DNA-binding protein</fullName>
    </submittedName>
</protein>
<keyword evidence="4" id="KW-1185">Reference proteome</keyword>
<dbReference type="EMBL" id="LQQC01000010">
    <property type="protein sequence ID" value="KXZ57924.1"/>
    <property type="molecule type" value="Genomic_DNA"/>
</dbReference>
<dbReference type="AlphaFoldDB" id="A0A150H7E0"/>
<evidence type="ECO:0000259" key="2">
    <source>
        <dbReference type="Pfam" id="PF21531"/>
    </source>
</evidence>
<comment type="caution">
    <text evidence="3">The sequence shown here is derived from an EMBL/GenBank/DDBJ whole genome shotgun (WGS) entry which is preliminary data.</text>
</comment>